<comment type="subcellular location">
    <subcellularLocation>
        <location evidence="1">Membrane</location>
        <topology evidence="1">Multi-pass membrane protein</topology>
    </subcellularLocation>
</comment>
<dbReference type="Proteomes" id="UP000014760">
    <property type="component" value="Unassembled WGS sequence"/>
</dbReference>
<evidence type="ECO:0000256" key="12">
    <source>
        <dbReference type="SAM" id="SignalP"/>
    </source>
</evidence>
<keyword evidence="9" id="KW-1071">Ligand-gated ion channel</keyword>
<evidence type="ECO:0000256" key="2">
    <source>
        <dbReference type="ARBA" id="ARBA00022448"/>
    </source>
</evidence>
<keyword evidence="17" id="KW-1185">Reference proteome</keyword>
<dbReference type="STRING" id="283909.R7V5L4"/>
<sequence length="229" mass="26087">MHVVIHQTLFLLFRYTLLESPDNQVGVRSDTGEWTGLIGMLERKELDLIVGPVSMTHDRDSVLDFSYPFHTDQYGVLYKRIDPASMKWRLFMEPFKWRVWVCVAISIPFVAMVIWAMNKTSPYYTVAERNTGFGNFTEALLFTYGSLCQQGGVYQPAALSGRFVVGFWWVFAIASVATYTGNLIAFLTVSIDFKPFKSVQEMVVGKHSYGFVGGTDLEDLLEVRICVRM</sequence>
<reference evidence="17" key="1">
    <citation type="submission" date="2012-12" db="EMBL/GenBank/DDBJ databases">
        <authorList>
            <person name="Hellsten U."/>
            <person name="Grimwood J."/>
            <person name="Chapman J.A."/>
            <person name="Shapiro H."/>
            <person name="Aerts A."/>
            <person name="Otillar R.P."/>
            <person name="Terry A.Y."/>
            <person name="Boore J.L."/>
            <person name="Simakov O."/>
            <person name="Marletaz F."/>
            <person name="Cho S.-J."/>
            <person name="Edsinger-Gonzales E."/>
            <person name="Havlak P."/>
            <person name="Kuo D.-H."/>
            <person name="Larsson T."/>
            <person name="Lv J."/>
            <person name="Arendt D."/>
            <person name="Savage R."/>
            <person name="Osoegawa K."/>
            <person name="de Jong P."/>
            <person name="Lindberg D.R."/>
            <person name="Seaver E.C."/>
            <person name="Weisblat D.A."/>
            <person name="Putnam N.H."/>
            <person name="Grigoriev I.V."/>
            <person name="Rokhsar D.S."/>
        </authorList>
    </citation>
    <scope>NUCLEOTIDE SEQUENCE</scope>
    <source>
        <strain evidence="17">I ESC-2004</strain>
    </source>
</reference>
<evidence type="ECO:0000256" key="6">
    <source>
        <dbReference type="ARBA" id="ARBA00023136"/>
    </source>
</evidence>
<feature type="domain" description="Ionotropic glutamate receptor C-terminal" evidence="13">
    <location>
        <begin position="97"/>
        <end position="203"/>
    </location>
</feature>
<dbReference type="Pfam" id="PF10613">
    <property type="entry name" value="Lig_chan-Glu_bd"/>
    <property type="match status" value="1"/>
</dbReference>
<dbReference type="HOGENOM" id="CLU_007257_8_1_1"/>
<dbReference type="FunFam" id="1.10.287.70:FF:000143">
    <property type="entry name" value="Probable glutamate receptor"/>
    <property type="match status" value="1"/>
</dbReference>
<reference evidence="16" key="3">
    <citation type="submission" date="2015-06" db="UniProtKB">
        <authorList>
            <consortium name="EnsemblMetazoa"/>
        </authorList>
    </citation>
    <scope>IDENTIFICATION</scope>
</reference>
<dbReference type="OMA" id="NYTISEP"/>
<dbReference type="OrthoDB" id="9997229at2759"/>
<feature type="chain" id="PRO_5008788737" description="Ionotropic glutamate receptor L-glutamate and glycine-binding domain-containing protein" evidence="12">
    <location>
        <begin position="19"/>
        <end position="229"/>
    </location>
</feature>
<evidence type="ECO:0000256" key="1">
    <source>
        <dbReference type="ARBA" id="ARBA00004141"/>
    </source>
</evidence>
<feature type="signal peptide" evidence="12">
    <location>
        <begin position="1"/>
        <end position="18"/>
    </location>
</feature>
<dbReference type="InterPro" id="IPR015683">
    <property type="entry name" value="Ionotropic_Glu_rcpt"/>
</dbReference>
<evidence type="ECO:0000313" key="16">
    <source>
        <dbReference type="EnsemblMetazoa" id="CapteP107912"/>
    </source>
</evidence>
<dbReference type="InterPro" id="IPR001320">
    <property type="entry name" value="Iontro_rcpt_C"/>
</dbReference>
<accession>R7V5L4</accession>
<dbReference type="GO" id="GO:0015276">
    <property type="term" value="F:ligand-gated monoatomic ion channel activity"/>
    <property type="evidence" value="ECO:0007669"/>
    <property type="project" value="InterPro"/>
</dbReference>
<keyword evidence="5" id="KW-0406">Ion transport</keyword>
<evidence type="ECO:0000313" key="17">
    <source>
        <dbReference type="Proteomes" id="UP000014760"/>
    </source>
</evidence>
<dbReference type="Pfam" id="PF00060">
    <property type="entry name" value="Lig_chan"/>
    <property type="match status" value="1"/>
</dbReference>
<evidence type="ECO:0008006" key="18">
    <source>
        <dbReference type="Google" id="ProtNLM"/>
    </source>
</evidence>
<name>R7V5L4_CAPTE</name>
<keyword evidence="12" id="KW-0732">Signal</keyword>
<dbReference type="SUPFAM" id="SSF53850">
    <property type="entry name" value="Periplasmic binding protein-like II"/>
    <property type="match status" value="1"/>
</dbReference>
<evidence type="ECO:0000256" key="7">
    <source>
        <dbReference type="ARBA" id="ARBA00023170"/>
    </source>
</evidence>
<dbReference type="Gene3D" id="1.10.287.70">
    <property type="match status" value="1"/>
</dbReference>
<evidence type="ECO:0000256" key="10">
    <source>
        <dbReference type="ARBA" id="ARBA00023303"/>
    </source>
</evidence>
<evidence type="ECO:0000256" key="4">
    <source>
        <dbReference type="ARBA" id="ARBA00022989"/>
    </source>
</evidence>
<dbReference type="InterPro" id="IPR019594">
    <property type="entry name" value="Glu/Gly-bd"/>
</dbReference>
<organism evidence="15">
    <name type="scientific">Capitella teleta</name>
    <name type="common">Polychaete worm</name>
    <dbReference type="NCBI Taxonomy" id="283909"/>
    <lineage>
        <taxon>Eukaryota</taxon>
        <taxon>Metazoa</taxon>
        <taxon>Spiralia</taxon>
        <taxon>Lophotrochozoa</taxon>
        <taxon>Annelida</taxon>
        <taxon>Polychaeta</taxon>
        <taxon>Sedentaria</taxon>
        <taxon>Scolecida</taxon>
        <taxon>Capitellidae</taxon>
        <taxon>Capitella</taxon>
    </lineage>
</organism>
<keyword evidence="4 11" id="KW-1133">Transmembrane helix</keyword>
<dbReference type="AlphaFoldDB" id="R7V5L4"/>
<dbReference type="InterPro" id="IPR036259">
    <property type="entry name" value="MFS_trans_sf"/>
</dbReference>
<dbReference type="PANTHER" id="PTHR18966">
    <property type="entry name" value="IONOTROPIC GLUTAMATE RECEPTOR"/>
    <property type="match status" value="1"/>
</dbReference>
<evidence type="ECO:0000259" key="14">
    <source>
        <dbReference type="Pfam" id="PF10613"/>
    </source>
</evidence>
<feature type="domain" description="Ionotropic glutamate receptor L-glutamate and glycine-binding" evidence="14">
    <location>
        <begin position="11"/>
        <end position="80"/>
    </location>
</feature>
<evidence type="ECO:0000256" key="9">
    <source>
        <dbReference type="ARBA" id="ARBA00023286"/>
    </source>
</evidence>
<dbReference type="GO" id="GO:0016020">
    <property type="term" value="C:membrane"/>
    <property type="evidence" value="ECO:0007669"/>
    <property type="project" value="UniProtKB-SubCell"/>
</dbReference>
<evidence type="ECO:0000313" key="15">
    <source>
        <dbReference type="EMBL" id="ELU13859.1"/>
    </source>
</evidence>
<reference evidence="15 17" key="2">
    <citation type="journal article" date="2013" name="Nature">
        <title>Insights into bilaterian evolution from three spiralian genomes.</title>
        <authorList>
            <person name="Simakov O."/>
            <person name="Marletaz F."/>
            <person name="Cho S.J."/>
            <person name="Edsinger-Gonzales E."/>
            <person name="Havlak P."/>
            <person name="Hellsten U."/>
            <person name="Kuo D.H."/>
            <person name="Larsson T."/>
            <person name="Lv J."/>
            <person name="Arendt D."/>
            <person name="Savage R."/>
            <person name="Osoegawa K."/>
            <person name="de Jong P."/>
            <person name="Grimwood J."/>
            <person name="Chapman J.A."/>
            <person name="Shapiro H."/>
            <person name="Aerts A."/>
            <person name="Otillar R.P."/>
            <person name="Terry A.Y."/>
            <person name="Boore J.L."/>
            <person name="Grigoriev I.V."/>
            <person name="Lindberg D.R."/>
            <person name="Seaver E.C."/>
            <person name="Weisblat D.A."/>
            <person name="Putnam N.H."/>
            <person name="Rokhsar D.S."/>
        </authorList>
    </citation>
    <scope>NUCLEOTIDE SEQUENCE</scope>
    <source>
        <strain evidence="15 17">I ESC-2004</strain>
    </source>
</reference>
<dbReference type="SUPFAM" id="SSF103473">
    <property type="entry name" value="MFS general substrate transporter"/>
    <property type="match status" value="1"/>
</dbReference>
<feature type="transmembrane region" description="Helical" evidence="11">
    <location>
        <begin position="166"/>
        <end position="189"/>
    </location>
</feature>
<dbReference type="EnsemblMetazoa" id="CapteT107912">
    <property type="protein sequence ID" value="CapteP107912"/>
    <property type="gene ID" value="CapteG107912"/>
</dbReference>
<keyword evidence="8" id="KW-0325">Glycoprotein</keyword>
<dbReference type="EMBL" id="KB294990">
    <property type="protein sequence ID" value="ELU13859.1"/>
    <property type="molecule type" value="Genomic_DNA"/>
</dbReference>
<evidence type="ECO:0000256" key="11">
    <source>
        <dbReference type="SAM" id="Phobius"/>
    </source>
</evidence>
<keyword evidence="6 11" id="KW-0472">Membrane</keyword>
<evidence type="ECO:0000256" key="8">
    <source>
        <dbReference type="ARBA" id="ARBA00023180"/>
    </source>
</evidence>
<evidence type="ECO:0000256" key="3">
    <source>
        <dbReference type="ARBA" id="ARBA00022692"/>
    </source>
</evidence>
<evidence type="ECO:0000259" key="13">
    <source>
        <dbReference type="Pfam" id="PF00060"/>
    </source>
</evidence>
<evidence type="ECO:0000256" key="5">
    <source>
        <dbReference type="ARBA" id="ARBA00023065"/>
    </source>
</evidence>
<protein>
    <recommendedName>
        <fullName evidence="18">Ionotropic glutamate receptor L-glutamate and glycine-binding domain-containing protein</fullName>
    </recommendedName>
</protein>
<feature type="transmembrane region" description="Helical" evidence="11">
    <location>
        <begin position="97"/>
        <end position="117"/>
    </location>
</feature>
<proteinExistence type="predicted"/>
<keyword evidence="10" id="KW-0407">Ion channel</keyword>
<keyword evidence="2" id="KW-0813">Transport</keyword>
<dbReference type="EMBL" id="AMQN01018852">
    <property type="status" value="NOT_ANNOTATED_CDS"/>
    <property type="molecule type" value="Genomic_DNA"/>
</dbReference>
<gene>
    <name evidence="15" type="ORF">CAPTEDRAFT_107912</name>
</gene>
<keyword evidence="3 11" id="KW-0812">Transmembrane</keyword>
<keyword evidence="7" id="KW-0675">Receptor</keyword>
<dbReference type="Gene3D" id="3.40.190.10">
    <property type="entry name" value="Periplasmic binding protein-like II"/>
    <property type="match status" value="1"/>
</dbReference>